<comment type="caution">
    <text evidence="8">The sequence shown here is derived from an EMBL/GenBank/DDBJ whole genome shotgun (WGS) entry which is preliminary data.</text>
</comment>
<feature type="transmembrane region" description="Helical" evidence="7">
    <location>
        <begin position="103"/>
        <end position="123"/>
    </location>
</feature>
<feature type="transmembrane region" description="Helical" evidence="7">
    <location>
        <begin position="296"/>
        <end position="314"/>
    </location>
</feature>
<evidence type="ECO:0000256" key="5">
    <source>
        <dbReference type="ARBA" id="ARBA00022989"/>
    </source>
</evidence>
<dbReference type="PANTHER" id="PTHR36838:SF3">
    <property type="entry name" value="TRANSPORTER AUXIN EFFLUX CARRIER EC FAMILY"/>
    <property type="match status" value="1"/>
</dbReference>
<keyword evidence="5 7" id="KW-1133">Transmembrane helix</keyword>
<dbReference type="STRING" id="1827387.A4S15_00685"/>
<name>A0A1W9HRX7_9HYPH</name>
<feature type="transmembrane region" description="Helical" evidence="7">
    <location>
        <begin position="202"/>
        <end position="223"/>
    </location>
</feature>
<feature type="transmembrane region" description="Helical" evidence="7">
    <location>
        <begin position="46"/>
        <end position="65"/>
    </location>
</feature>
<feature type="transmembrane region" description="Helical" evidence="7">
    <location>
        <begin position="262"/>
        <end position="284"/>
    </location>
</feature>
<feature type="transmembrane region" description="Helical" evidence="7">
    <location>
        <begin position="235"/>
        <end position="256"/>
    </location>
</feature>
<evidence type="ECO:0000256" key="2">
    <source>
        <dbReference type="ARBA" id="ARBA00022448"/>
    </source>
</evidence>
<evidence type="ECO:0000256" key="1">
    <source>
        <dbReference type="ARBA" id="ARBA00004141"/>
    </source>
</evidence>
<evidence type="ECO:0008006" key="10">
    <source>
        <dbReference type="Google" id="ProtNLM"/>
    </source>
</evidence>
<evidence type="ECO:0000256" key="4">
    <source>
        <dbReference type="ARBA" id="ARBA00022692"/>
    </source>
</evidence>
<evidence type="ECO:0000256" key="6">
    <source>
        <dbReference type="ARBA" id="ARBA00023136"/>
    </source>
</evidence>
<proteinExistence type="predicted"/>
<dbReference type="InterPro" id="IPR004776">
    <property type="entry name" value="Mem_transp_PIN-like"/>
</dbReference>
<organism evidence="8 9">
    <name type="scientific">Candidatus Raskinella chloraquaticus</name>
    <dbReference type="NCBI Taxonomy" id="1951219"/>
    <lineage>
        <taxon>Bacteria</taxon>
        <taxon>Pseudomonadati</taxon>
        <taxon>Pseudomonadota</taxon>
        <taxon>Alphaproteobacteria</taxon>
        <taxon>Hyphomicrobiales</taxon>
        <taxon>Phreatobacteraceae</taxon>
        <taxon>Candidatus Raskinella</taxon>
    </lineage>
</organism>
<feature type="transmembrane region" description="Helical" evidence="7">
    <location>
        <begin position="12"/>
        <end position="34"/>
    </location>
</feature>
<evidence type="ECO:0000256" key="3">
    <source>
        <dbReference type="ARBA" id="ARBA00022475"/>
    </source>
</evidence>
<feature type="transmembrane region" description="Helical" evidence="7">
    <location>
        <begin position="175"/>
        <end position="196"/>
    </location>
</feature>
<dbReference type="Pfam" id="PF03547">
    <property type="entry name" value="Mem_trans"/>
    <property type="match status" value="1"/>
</dbReference>
<feature type="transmembrane region" description="Helical" evidence="7">
    <location>
        <begin position="135"/>
        <end position="154"/>
    </location>
</feature>
<evidence type="ECO:0000313" key="8">
    <source>
        <dbReference type="EMBL" id="OQW50153.1"/>
    </source>
</evidence>
<dbReference type="RefSeq" id="WP_376800151.1">
    <property type="nucleotide sequence ID" value="NZ_DHWE01000023.1"/>
</dbReference>
<gene>
    <name evidence="8" type="ORF">A4S15_00685</name>
</gene>
<dbReference type="EMBL" id="LWDL01000026">
    <property type="protein sequence ID" value="OQW50153.1"/>
    <property type="molecule type" value="Genomic_DNA"/>
</dbReference>
<evidence type="ECO:0000313" key="9">
    <source>
        <dbReference type="Proteomes" id="UP000192872"/>
    </source>
</evidence>
<accession>A0A1W9HRX7</accession>
<dbReference type="GO" id="GO:0055085">
    <property type="term" value="P:transmembrane transport"/>
    <property type="evidence" value="ECO:0007669"/>
    <property type="project" value="InterPro"/>
</dbReference>
<keyword evidence="6 7" id="KW-0472">Membrane</keyword>
<dbReference type="PANTHER" id="PTHR36838">
    <property type="entry name" value="AUXIN EFFLUX CARRIER FAMILY PROTEIN"/>
    <property type="match status" value="1"/>
</dbReference>
<keyword evidence="4 7" id="KW-0812">Transmembrane</keyword>
<keyword evidence="3" id="KW-1003">Cell membrane</keyword>
<dbReference type="AlphaFoldDB" id="A0A1W9HRX7"/>
<evidence type="ECO:0000256" key="7">
    <source>
        <dbReference type="SAM" id="Phobius"/>
    </source>
</evidence>
<keyword evidence="2" id="KW-0813">Transport</keyword>
<dbReference type="GO" id="GO:0016020">
    <property type="term" value="C:membrane"/>
    <property type="evidence" value="ECO:0007669"/>
    <property type="project" value="UniProtKB-SubCell"/>
</dbReference>
<dbReference type="Proteomes" id="UP000192872">
    <property type="component" value="Unassembled WGS sequence"/>
</dbReference>
<protein>
    <recommendedName>
        <fullName evidence="10">Transporter</fullName>
    </recommendedName>
</protein>
<reference evidence="8 9" key="1">
    <citation type="journal article" date="2017" name="Water Res.">
        <title>Comammox in drinking water systems.</title>
        <authorList>
            <person name="Wang Y."/>
            <person name="Ma L."/>
            <person name="Mao Y."/>
            <person name="Jiang X."/>
            <person name="Xia Y."/>
            <person name="Yu K."/>
            <person name="Li B."/>
            <person name="Zhang T."/>
        </authorList>
    </citation>
    <scope>NUCLEOTIDE SEQUENCE [LARGE SCALE GENOMIC DNA]</scope>
    <source>
        <strain evidence="8">SG_bin8</strain>
    </source>
</reference>
<comment type="subcellular location">
    <subcellularLocation>
        <location evidence="1">Membrane</location>
        <topology evidence="1">Multi-pass membrane protein</topology>
    </subcellularLocation>
</comment>
<feature type="transmembrane region" description="Helical" evidence="7">
    <location>
        <begin position="71"/>
        <end position="91"/>
    </location>
</feature>
<sequence>MTGAKGLDVTQILAIVLPVFGLIAVGLVAVKLRLITAETADGVGQFSFVLAMPAYLFRTLATSALPATIPWGYWASYFGAIGLSWALTQFLGRRILAMARSEAVLAGMAAAMGNTVMIGIPLLVKAHGEQVGVPIALILGLNLPLSMVVATLMVEQAASGPQGQMGRSLTRGLATHPLFLAIIAGVLFSFSGFRLAGPPDQLLLALGATGVPCALISLGGSLARYGIAGRIDRGLFISAMKLVAAPALVYVLGAHVFLLPPIYLATAVVFASAPVGVNVYLFALRHQTGIAMISQAIALSSLLAVVSTGVWLWFLGIGG</sequence>